<dbReference type="RefSeq" id="WP_345453051.1">
    <property type="nucleotide sequence ID" value="NZ_BAABKG010000001.1"/>
</dbReference>
<dbReference type="SUPFAM" id="SSF69593">
    <property type="entry name" value="Glycerol-3-phosphate (1)-acyltransferase"/>
    <property type="match status" value="1"/>
</dbReference>
<accession>A0ABP9PA79</accession>
<dbReference type="Proteomes" id="UP001500221">
    <property type="component" value="Unassembled WGS sequence"/>
</dbReference>
<dbReference type="InterPro" id="IPR002123">
    <property type="entry name" value="Plipid/glycerol_acylTrfase"/>
</dbReference>
<protein>
    <recommendedName>
        <fullName evidence="2">Phospholipid/glycerol acyltransferase domain-containing protein</fullName>
    </recommendedName>
</protein>
<organism evidence="3 4">
    <name type="scientific">Nocardioides marinquilinus</name>
    <dbReference type="NCBI Taxonomy" id="1210400"/>
    <lineage>
        <taxon>Bacteria</taxon>
        <taxon>Bacillati</taxon>
        <taxon>Actinomycetota</taxon>
        <taxon>Actinomycetes</taxon>
        <taxon>Propionibacteriales</taxon>
        <taxon>Nocardioidaceae</taxon>
        <taxon>Nocardioides</taxon>
    </lineage>
</organism>
<keyword evidence="1" id="KW-1133">Transmembrane helix</keyword>
<dbReference type="PANTHER" id="PTHR10983">
    <property type="entry name" value="1-ACYLGLYCEROL-3-PHOSPHATE ACYLTRANSFERASE-RELATED"/>
    <property type="match status" value="1"/>
</dbReference>
<keyword evidence="1" id="KW-0472">Membrane</keyword>
<dbReference type="SMART" id="SM00563">
    <property type="entry name" value="PlsC"/>
    <property type="match status" value="1"/>
</dbReference>
<evidence type="ECO:0000256" key="1">
    <source>
        <dbReference type="SAM" id="Phobius"/>
    </source>
</evidence>
<dbReference type="EMBL" id="BAABKG010000001">
    <property type="protein sequence ID" value="GAA5140397.1"/>
    <property type="molecule type" value="Genomic_DNA"/>
</dbReference>
<comment type="caution">
    <text evidence="3">The sequence shown here is derived from an EMBL/GenBank/DDBJ whole genome shotgun (WGS) entry which is preliminary data.</text>
</comment>
<keyword evidence="4" id="KW-1185">Reference proteome</keyword>
<evidence type="ECO:0000313" key="4">
    <source>
        <dbReference type="Proteomes" id="UP001500221"/>
    </source>
</evidence>
<reference evidence="4" key="1">
    <citation type="journal article" date="2019" name="Int. J. Syst. Evol. Microbiol.">
        <title>The Global Catalogue of Microorganisms (GCM) 10K type strain sequencing project: providing services to taxonomists for standard genome sequencing and annotation.</title>
        <authorList>
            <consortium name="The Broad Institute Genomics Platform"/>
            <consortium name="The Broad Institute Genome Sequencing Center for Infectious Disease"/>
            <person name="Wu L."/>
            <person name="Ma J."/>
        </authorList>
    </citation>
    <scope>NUCLEOTIDE SEQUENCE [LARGE SCALE GENOMIC DNA]</scope>
    <source>
        <strain evidence="4">JCM 18459</strain>
    </source>
</reference>
<proteinExistence type="predicted"/>
<feature type="transmembrane region" description="Helical" evidence="1">
    <location>
        <begin position="12"/>
        <end position="40"/>
    </location>
</feature>
<dbReference type="Pfam" id="PF01553">
    <property type="entry name" value="Acyltransferase"/>
    <property type="match status" value="1"/>
</dbReference>
<evidence type="ECO:0000259" key="2">
    <source>
        <dbReference type="SMART" id="SM00563"/>
    </source>
</evidence>
<feature type="domain" description="Phospholipid/glycerol acyltransferase" evidence="2">
    <location>
        <begin position="130"/>
        <end position="277"/>
    </location>
</feature>
<sequence length="345" mass="39260">MSRVLLRLLRRVVLAPLTVVLVVALLATLPLWLLVAAALSPVVPGHWRALRLLWVVVVYLVAEVLMLLILFGWWLASGFGLRVRTPYWERLHYDLVQGVMWVFFREAQRVLRLSIATDGPDPDAHPGKPLVVACRHAGPGDSFTLVHALMHWYSREPRVVLKSTLAWDPAIDVLLNRVPARFISTNPGPGADLETLIHDLAVGLDEDDAFVIFPEGGNFTAQRRERAIARLHRLGLETMARRAERMTHVLPPRPGGLLAALDAAPEADVVLVAHTGLDHLVSVRDLWRALPMDKRITMRWWQVPAEEIPTGREERIDWLFDWWERIDHWVNENRPEEIPRGGSRR</sequence>
<evidence type="ECO:0000313" key="3">
    <source>
        <dbReference type="EMBL" id="GAA5140397.1"/>
    </source>
</evidence>
<name>A0ABP9PA79_9ACTN</name>
<keyword evidence="1" id="KW-0812">Transmembrane</keyword>
<dbReference type="PANTHER" id="PTHR10983:SF24">
    <property type="entry name" value="1-ACYLGLYCEROL-3-PHOSPHATE O-ACYLTRANSFERASE 3, ISOFORM E-RELATED"/>
    <property type="match status" value="1"/>
</dbReference>
<gene>
    <name evidence="3" type="ORF">GCM10023340_00460</name>
</gene>
<feature type="transmembrane region" description="Helical" evidence="1">
    <location>
        <begin position="52"/>
        <end position="76"/>
    </location>
</feature>